<dbReference type="EMBL" id="RPOK01000006">
    <property type="protein sequence ID" value="RPJ65087.1"/>
    <property type="molecule type" value="Genomic_DNA"/>
</dbReference>
<evidence type="ECO:0000313" key="2">
    <source>
        <dbReference type="Proteomes" id="UP000275281"/>
    </source>
</evidence>
<dbReference type="Gene3D" id="3.40.190.10">
    <property type="entry name" value="Periplasmic binding protein-like II"/>
    <property type="match status" value="2"/>
</dbReference>
<dbReference type="Proteomes" id="UP000275281">
    <property type="component" value="Unassembled WGS sequence"/>
</dbReference>
<dbReference type="OrthoDB" id="245568at2"/>
<accession>A0A3N5XWA4</accession>
<sequence length="190" mass="21458">MKELVGVSIGLSAPAKQEAPTLIYPSIPIGIQRMCFFVNRTSSWEYTGIDSLEGVVIGIAHDTSIEELNQYAKQFPNNFQYQPYHERFISQNVKKLQKNRIDTFISTRNSTLYTLKKLDAIEDVKIAGCVSSAPVYIAFTPSKLMGSLISELVNHFDQGMSRLIKQGYVDTILQKYDVGFSSEDLLKYNQ</sequence>
<dbReference type="AlphaFoldDB" id="A0A3N5XWA4"/>
<organism evidence="1 2">
    <name type="scientific">Alteromonas sediminis</name>
    <dbReference type="NCBI Taxonomy" id="2259342"/>
    <lineage>
        <taxon>Bacteria</taxon>
        <taxon>Pseudomonadati</taxon>
        <taxon>Pseudomonadota</taxon>
        <taxon>Gammaproteobacteria</taxon>
        <taxon>Alteromonadales</taxon>
        <taxon>Alteromonadaceae</taxon>
        <taxon>Alteromonas/Salinimonas group</taxon>
        <taxon>Alteromonas</taxon>
    </lineage>
</organism>
<dbReference type="SUPFAM" id="SSF53850">
    <property type="entry name" value="Periplasmic binding protein-like II"/>
    <property type="match status" value="1"/>
</dbReference>
<comment type="caution">
    <text evidence="1">The sequence shown here is derived from an EMBL/GenBank/DDBJ whole genome shotgun (WGS) entry which is preliminary data.</text>
</comment>
<gene>
    <name evidence="1" type="ORF">DRW07_17385</name>
</gene>
<evidence type="ECO:0000313" key="1">
    <source>
        <dbReference type="EMBL" id="RPJ65087.1"/>
    </source>
</evidence>
<reference evidence="1 2" key="1">
    <citation type="submission" date="2018-11" db="EMBL/GenBank/DDBJ databases">
        <authorList>
            <person name="Ye M.-Q."/>
            <person name="Du Z.-J."/>
        </authorList>
    </citation>
    <scope>NUCLEOTIDE SEQUENCE [LARGE SCALE GENOMIC DNA]</scope>
    <source>
        <strain evidence="1 2">U0105</strain>
    </source>
</reference>
<name>A0A3N5XWA4_9ALTE</name>
<proteinExistence type="predicted"/>
<dbReference type="RefSeq" id="WP_124029215.1">
    <property type="nucleotide sequence ID" value="NZ_JBHRSN010000013.1"/>
</dbReference>
<keyword evidence="2" id="KW-1185">Reference proteome</keyword>
<protein>
    <submittedName>
        <fullName evidence="1">ABC transporter substrate-binding protein</fullName>
    </submittedName>
</protein>